<name>A0AAV1ARB7_VICFA</name>
<accession>A0AAV1ARB7</accession>
<proteinExistence type="predicted"/>
<dbReference type="EMBL" id="OX451740">
    <property type="protein sequence ID" value="CAI8613004.1"/>
    <property type="molecule type" value="Genomic_DNA"/>
</dbReference>
<keyword evidence="2" id="KW-1185">Reference proteome</keyword>
<evidence type="ECO:0000313" key="2">
    <source>
        <dbReference type="Proteomes" id="UP001157006"/>
    </source>
</evidence>
<dbReference type="AlphaFoldDB" id="A0AAV1ARB7"/>
<protein>
    <submittedName>
        <fullName evidence="1">Uncharacterized protein</fullName>
    </submittedName>
</protein>
<organism evidence="1 2">
    <name type="scientific">Vicia faba</name>
    <name type="common">Broad bean</name>
    <name type="synonym">Faba vulgaris</name>
    <dbReference type="NCBI Taxonomy" id="3906"/>
    <lineage>
        <taxon>Eukaryota</taxon>
        <taxon>Viridiplantae</taxon>
        <taxon>Streptophyta</taxon>
        <taxon>Embryophyta</taxon>
        <taxon>Tracheophyta</taxon>
        <taxon>Spermatophyta</taxon>
        <taxon>Magnoliopsida</taxon>
        <taxon>eudicotyledons</taxon>
        <taxon>Gunneridae</taxon>
        <taxon>Pentapetalae</taxon>
        <taxon>rosids</taxon>
        <taxon>fabids</taxon>
        <taxon>Fabales</taxon>
        <taxon>Fabaceae</taxon>
        <taxon>Papilionoideae</taxon>
        <taxon>50 kb inversion clade</taxon>
        <taxon>NPAAA clade</taxon>
        <taxon>Hologalegina</taxon>
        <taxon>IRL clade</taxon>
        <taxon>Fabeae</taxon>
        <taxon>Vicia</taxon>
    </lineage>
</organism>
<reference evidence="1 2" key="1">
    <citation type="submission" date="2023-01" db="EMBL/GenBank/DDBJ databases">
        <authorList>
            <person name="Kreplak J."/>
        </authorList>
    </citation>
    <scope>NUCLEOTIDE SEQUENCE [LARGE SCALE GENOMIC DNA]</scope>
</reference>
<dbReference type="Proteomes" id="UP001157006">
    <property type="component" value="Chromosome 5"/>
</dbReference>
<gene>
    <name evidence="1" type="ORF">VFH_V061080</name>
</gene>
<sequence>MLQPTSISSNQHLVHTMSVSLQGNSTSVLMDLSESFMDTNDNVQNGEFIKVENIIMYSQKLQGDLHSFGITIKQHEDSTIILGGSSNHVLDKITMSRSIDECAVVLGGFKFPLGNINGNTSSTLQLCHILKHNKQFNSPQVQSKIV</sequence>
<evidence type="ECO:0000313" key="1">
    <source>
        <dbReference type="EMBL" id="CAI8613004.1"/>
    </source>
</evidence>